<dbReference type="EMBL" id="UINC01002341">
    <property type="protein sequence ID" value="SUZ95626.1"/>
    <property type="molecule type" value="Genomic_DNA"/>
</dbReference>
<protein>
    <recommendedName>
        <fullName evidence="11">Purine nucleoside phosphorylase</fullName>
    </recommendedName>
</protein>
<keyword evidence="4" id="KW-0479">Metal-binding</keyword>
<gene>
    <name evidence="10" type="ORF">METZ01_LOCUS48480</name>
</gene>
<evidence type="ECO:0000256" key="2">
    <source>
        <dbReference type="ARBA" id="ARBA00007353"/>
    </source>
</evidence>
<keyword evidence="3" id="KW-0808">Transferase</keyword>
<dbReference type="InterPro" id="IPR038371">
    <property type="entry name" value="Cu_polyphenol_OxRdtase_sf"/>
</dbReference>
<keyword evidence="6" id="KW-0862">Zinc</keyword>
<dbReference type="PANTHER" id="PTHR30616">
    <property type="entry name" value="UNCHARACTERIZED PROTEIN YFIH"/>
    <property type="match status" value="1"/>
</dbReference>
<reference evidence="10" key="1">
    <citation type="submission" date="2018-05" db="EMBL/GenBank/DDBJ databases">
        <authorList>
            <person name="Lanie J.A."/>
            <person name="Ng W.-L."/>
            <person name="Kazmierczak K.M."/>
            <person name="Andrzejewski T.M."/>
            <person name="Davidsen T.M."/>
            <person name="Wayne K.J."/>
            <person name="Tettelin H."/>
            <person name="Glass J.I."/>
            <person name="Rusch D."/>
            <person name="Podicherti R."/>
            <person name="Tsui H.-C.T."/>
            <person name="Winkler M.E."/>
        </authorList>
    </citation>
    <scope>NUCLEOTIDE SEQUENCE</scope>
</reference>
<comment type="catalytic activity">
    <reaction evidence="8">
        <text>adenosine + phosphate = alpha-D-ribose 1-phosphate + adenine</text>
        <dbReference type="Rhea" id="RHEA:27642"/>
        <dbReference type="ChEBI" id="CHEBI:16335"/>
        <dbReference type="ChEBI" id="CHEBI:16708"/>
        <dbReference type="ChEBI" id="CHEBI:43474"/>
        <dbReference type="ChEBI" id="CHEBI:57720"/>
        <dbReference type="EC" id="2.4.2.1"/>
    </reaction>
    <physiologicalReaction direction="left-to-right" evidence="8">
        <dbReference type="Rhea" id="RHEA:27643"/>
    </physiologicalReaction>
</comment>
<comment type="catalytic activity">
    <reaction evidence="1">
        <text>inosine + phosphate = alpha-D-ribose 1-phosphate + hypoxanthine</text>
        <dbReference type="Rhea" id="RHEA:27646"/>
        <dbReference type="ChEBI" id="CHEBI:17368"/>
        <dbReference type="ChEBI" id="CHEBI:17596"/>
        <dbReference type="ChEBI" id="CHEBI:43474"/>
        <dbReference type="ChEBI" id="CHEBI:57720"/>
        <dbReference type="EC" id="2.4.2.1"/>
    </reaction>
    <physiologicalReaction direction="left-to-right" evidence="1">
        <dbReference type="Rhea" id="RHEA:27647"/>
    </physiologicalReaction>
</comment>
<dbReference type="Gene3D" id="3.60.140.10">
    <property type="entry name" value="CNF1/YfiH-like putative cysteine hydrolases"/>
    <property type="match status" value="1"/>
</dbReference>
<comment type="similarity">
    <text evidence="2">Belongs to the purine nucleoside phosphorylase YfiH/LACC1 family.</text>
</comment>
<keyword evidence="5" id="KW-0378">Hydrolase</keyword>
<proteinExistence type="inferred from homology"/>
<dbReference type="GO" id="GO:0005507">
    <property type="term" value="F:copper ion binding"/>
    <property type="evidence" value="ECO:0007669"/>
    <property type="project" value="TreeGrafter"/>
</dbReference>
<dbReference type="InterPro" id="IPR003730">
    <property type="entry name" value="Cu_polyphenol_OxRdtase"/>
</dbReference>
<evidence type="ECO:0000256" key="6">
    <source>
        <dbReference type="ARBA" id="ARBA00022833"/>
    </source>
</evidence>
<dbReference type="Pfam" id="PF02578">
    <property type="entry name" value="Cu-oxidase_4"/>
    <property type="match status" value="1"/>
</dbReference>
<name>A0A381RUU6_9ZZZZ</name>
<evidence type="ECO:0000313" key="10">
    <source>
        <dbReference type="EMBL" id="SUZ95626.1"/>
    </source>
</evidence>
<dbReference type="CDD" id="cd16833">
    <property type="entry name" value="YfiH"/>
    <property type="match status" value="1"/>
</dbReference>
<comment type="catalytic activity">
    <reaction evidence="9">
        <text>S-methyl-5'-thioadenosine + phosphate = 5-(methylsulfanyl)-alpha-D-ribose 1-phosphate + adenine</text>
        <dbReference type="Rhea" id="RHEA:11852"/>
        <dbReference type="ChEBI" id="CHEBI:16708"/>
        <dbReference type="ChEBI" id="CHEBI:17509"/>
        <dbReference type="ChEBI" id="CHEBI:43474"/>
        <dbReference type="ChEBI" id="CHEBI:58533"/>
        <dbReference type="EC" id="2.4.2.28"/>
    </reaction>
    <physiologicalReaction direction="left-to-right" evidence="9">
        <dbReference type="Rhea" id="RHEA:11853"/>
    </physiologicalReaction>
</comment>
<organism evidence="10">
    <name type="scientific">marine metagenome</name>
    <dbReference type="NCBI Taxonomy" id="408172"/>
    <lineage>
        <taxon>unclassified sequences</taxon>
        <taxon>metagenomes</taxon>
        <taxon>ecological metagenomes</taxon>
    </lineage>
</organism>
<sequence length="229" mass="23907">MPRDLVRRGLSSGLLARVIVTDSRDGDLAPQADSTALEVRQAGVAPIPWTWLRQVHGAGVVEVRWPGDRHGETADAAVTNRVGCTLSVTVADCAPVAILADGGGLAVVHAGWRGILGGVIESAMDLLSNVSVGPFRAVIGPCINACCYAFGVDDLKRVVDHLGDRAGGKTCTGHPALDLPAAVSATLRGVGVVESQIDGTCTSCDDDYWSYRATGTRERHAMAAWLEPA</sequence>
<dbReference type="GO" id="GO:0016787">
    <property type="term" value="F:hydrolase activity"/>
    <property type="evidence" value="ECO:0007669"/>
    <property type="project" value="UniProtKB-KW"/>
</dbReference>
<accession>A0A381RUU6</accession>
<evidence type="ECO:0000256" key="3">
    <source>
        <dbReference type="ARBA" id="ARBA00022679"/>
    </source>
</evidence>
<evidence type="ECO:0000256" key="4">
    <source>
        <dbReference type="ARBA" id="ARBA00022723"/>
    </source>
</evidence>
<dbReference type="SUPFAM" id="SSF64438">
    <property type="entry name" value="CNF1/YfiH-like putative cysteine hydrolases"/>
    <property type="match status" value="1"/>
</dbReference>
<evidence type="ECO:0000256" key="8">
    <source>
        <dbReference type="ARBA" id="ARBA00048968"/>
    </source>
</evidence>
<evidence type="ECO:0000256" key="9">
    <source>
        <dbReference type="ARBA" id="ARBA00049893"/>
    </source>
</evidence>
<dbReference type="AlphaFoldDB" id="A0A381RUU6"/>
<comment type="catalytic activity">
    <reaction evidence="7">
        <text>adenosine + H2O + H(+) = inosine + NH4(+)</text>
        <dbReference type="Rhea" id="RHEA:24408"/>
        <dbReference type="ChEBI" id="CHEBI:15377"/>
        <dbReference type="ChEBI" id="CHEBI:15378"/>
        <dbReference type="ChEBI" id="CHEBI:16335"/>
        <dbReference type="ChEBI" id="CHEBI:17596"/>
        <dbReference type="ChEBI" id="CHEBI:28938"/>
        <dbReference type="EC" id="3.5.4.4"/>
    </reaction>
    <physiologicalReaction direction="left-to-right" evidence="7">
        <dbReference type="Rhea" id="RHEA:24409"/>
    </physiologicalReaction>
</comment>
<dbReference type="PANTHER" id="PTHR30616:SF2">
    <property type="entry name" value="PURINE NUCLEOSIDE PHOSPHORYLASE LACC1"/>
    <property type="match status" value="1"/>
</dbReference>
<evidence type="ECO:0000256" key="5">
    <source>
        <dbReference type="ARBA" id="ARBA00022801"/>
    </source>
</evidence>
<dbReference type="GO" id="GO:0017061">
    <property type="term" value="F:S-methyl-5-thioadenosine phosphorylase activity"/>
    <property type="evidence" value="ECO:0007669"/>
    <property type="project" value="UniProtKB-EC"/>
</dbReference>
<dbReference type="InterPro" id="IPR011324">
    <property type="entry name" value="Cytotoxic_necrot_fac-like_cat"/>
</dbReference>
<evidence type="ECO:0008006" key="11">
    <source>
        <dbReference type="Google" id="ProtNLM"/>
    </source>
</evidence>
<evidence type="ECO:0000256" key="7">
    <source>
        <dbReference type="ARBA" id="ARBA00047989"/>
    </source>
</evidence>
<evidence type="ECO:0000256" key="1">
    <source>
        <dbReference type="ARBA" id="ARBA00000553"/>
    </source>
</evidence>